<evidence type="ECO:0000313" key="1">
    <source>
        <dbReference type="EMBL" id="NYD58034.1"/>
    </source>
</evidence>
<name>A0A7Y9F1S1_9ACTN</name>
<reference evidence="1 2" key="1">
    <citation type="submission" date="2020-07" db="EMBL/GenBank/DDBJ databases">
        <title>Sequencing the genomes of 1000 actinobacteria strains.</title>
        <authorList>
            <person name="Klenk H.-P."/>
        </authorList>
    </citation>
    <scope>NUCLEOTIDE SEQUENCE [LARGE SCALE GENOMIC DNA]</scope>
    <source>
        <strain evidence="1 2">DSM 18965</strain>
    </source>
</reference>
<accession>A0A7Y9F1S1</accession>
<gene>
    <name evidence="1" type="ORF">BKA08_002272</name>
</gene>
<dbReference type="AlphaFoldDB" id="A0A7Y9F1S1"/>
<organism evidence="1 2">
    <name type="scientific">Nocardioides marinisabuli</name>
    <dbReference type="NCBI Taxonomy" id="419476"/>
    <lineage>
        <taxon>Bacteria</taxon>
        <taxon>Bacillati</taxon>
        <taxon>Actinomycetota</taxon>
        <taxon>Actinomycetes</taxon>
        <taxon>Propionibacteriales</taxon>
        <taxon>Nocardioidaceae</taxon>
        <taxon>Nocardioides</taxon>
    </lineage>
</organism>
<comment type="caution">
    <text evidence="1">The sequence shown here is derived from an EMBL/GenBank/DDBJ whole genome shotgun (WGS) entry which is preliminary data.</text>
</comment>
<dbReference type="RefSeq" id="WP_179615706.1">
    <property type="nucleotide sequence ID" value="NZ_CP059163.1"/>
</dbReference>
<keyword evidence="2" id="KW-1185">Reference proteome</keyword>
<dbReference type="EMBL" id="JACCBE010000001">
    <property type="protein sequence ID" value="NYD58034.1"/>
    <property type="molecule type" value="Genomic_DNA"/>
</dbReference>
<evidence type="ECO:0000313" key="2">
    <source>
        <dbReference type="Proteomes" id="UP000516957"/>
    </source>
</evidence>
<protein>
    <submittedName>
        <fullName evidence="1">Uncharacterized protein</fullName>
    </submittedName>
</protein>
<sequence>MTRPTPDDEQDAALILGMVHLLVGRPDLNRTKIIRDDIDYIWAKPRETQQGHRRRSAGAWWSPDAMRLKDQPRTRAEDGSVVGTTGEHVVPMRVVSKHLLELAESGRLTDTTVLLRLLRLPMAVVTVEEDHRLRRQDMPPGWTFAAAEADWDVLVWARYAEAELPIEHFRRLEEGSEALV</sequence>
<dbReference type="Proteomes" id="UP000516957">
    <property type="component" value="Unassembled WGS sequence"/>
</dbReference>
<proteinExistence type="predicted"/>